<accession>A0A1R1L7G4</accession>
<feature type="compositionally biased region" description="Basic and acidic residues" evidence="1">
    <location>
        <begin position="237"/>
        <end position="252"/>
    </location>
</feature>
<dbReference type="AlphaFoldDB" id="A0A1R1L7G4"/>
<evidence type="ECO:0000313" key="2">
    <source>
        <dbReference type="EMBL" id="OMH23481.1"/>
    </source>
</evidence>
<dbReference type="InterPro" id="IPR011990">
    <property type="entry name" value="TPR-like_helical_dom_sf"/>
</dbReference>
<sequence length="339" mass="35848">MRRSNQPDRAKSPDIDPDVTGSELDKVVRAQLRTLESTNAEWVAKHLVMAGRYLDVDPALAFAHALAASRRGGRIAAVREAVGITAYEAGDFAEALRELRTFRRISGSNEHLALMADCERGLGRPEKAIELAGSVDVGSFDAATRVEVAMVVSGAYADLGRSEEALATLEIPQLDINRAFSFSPRLFLAYADALDAVGRTGESERWRLQSERAEQALGVGDFAEPDIIDLGEDEPEERPRRDRYDGDRRDVESGPGGDSADSGPGGDADASDTDAPDAAADFEDTGGDSEDSAPDAEPDSEDSDPGAENAAGVGDPDSSANDAPTDQGNGPDRDAGPMA</sequence>
<dbReference type="Gene3D" id="1.25.40.10">
    <property type="entry name" value="Tetratricopeptide repeat domain"/>
    <property type="match status" value="1"/>
</dbReference>
<dbReference type="STRING" id="554083.BKD30_12465"/>
<dbReference type="Proteomes" id="UP000187085">
    <property type="component" value="Unassembled WGS sequence"/>
</dbReference>
<feature type="region of interest" description="Disordered" evidence="1">
    <location>
        <begin position="1"/>
        <end position="20"/>
    </location>
</feature>
<dbReference type="EMBL" id="MRDE01000074">
    <property type="protein sequence ID" value="OMH23481.1"/>
    <property type="molecule type" value="Genomic_DNA"/>
</dbReference>
<proteinExistence type="predicted"/>
<feature type="region of interest" description="Disordered" evidence="1">
    <location>
        <begin position="216"/>
        <end position="339"/>
    </location>
</feature>
<gene>
    <name evidence="2" type="ORF">BKD30_12465</name>
</gene>
<evidence type="ECO:0000256" key="1">
    <source>
        <dbReference type="SAM" id="MobiDB-lite"/>
    </source>
</evidence>
<dbReference type="OrthoDB" id="3215237at2"/>
<dbReference type="SUPFAM" id="SSF48452">
    <property type="entry name" value="TPR-like"/>
    <property type="match status" value="1"/>
</dbReference>
<feature type="compositionally biased region" description="Acidic residues" evidence="1">
    <location>
        <begin position="269"/>
        <end position="305"/>
    </location>
</feature>
<evidence type="ECO:0008006" key="4">
    <source>
        <dbReference type="Google" id="ProtNLM"/>
    </source>
</evidence>
<feature type="compositionally biased region" description="Basic and acidic residues" evidence="1">
    <location>
        <begin position="1"/>
        <end position="14"/>
    </location>
</feature>
<comment type="caution">
    <text evidence="2">The sequence shown here is derived from an EMBL/GenBank/DDBJ whole genome shotgun (WGS) entry which is preliminary data.</text>
</comment>
<feature type="compositionally biased region" description="Polar residues" evidence="1">
    <location>
        <begin position="318"/>
        <end position="328"/>
    </location>
</feature>
<name>A0A1R1L7G4_9MICC</name>
<reference evidence="2 3" key="1">
    <citation type="submission" date="2016-12" db="EMBL/GenBank/DDBJ databases">
        <title>Draft genome of Tersicoccus phoenicis 1P05MA.</title>
        <authorList>
            <person name="Nakajima Y."/>
            <person name="Yoshizawa S."/>
            <person name="Nakamura K."/>
            <person name="Ogura Y."/>
            <person name="Hayashi T."/>
            <person name="Kogure K."/>
        </authorList>
    </citation>
    <scope>NUCLEOTIDE SEQUENCE [LARGE SCALE GENOMIC DNA]</scope>
    <source>
        <strain evidence="2 3">1p05MA</strain>
    </source>
</reference>
<organism evidence="2 3">
    <name type="scientific">Tersicoccus phoenicis</name>
    <dbReference type="NCBI Taxonomy" id="554083"/>
    <lineage>
        <taxon>Bacteria</taxon>
        <taxon>Bacillati</taxon>
        <taxon>Actinomycetota</taxon>
        <taxon>Actinomycetes</taxon>
        <taxon>Micrococcales</taxon>
        <taxon>Micrococcaceae</taxon>
        <taxon>Tersicoccus</taxon>
    </lineage>
</organism>
<evidence type="ECO:0000313" key="3">
    <source>
        <dbReference type="Proteomes" id="UP000187085"/>
    </source>
</evidence>
<keyword evidence="3" id="KW-1185">Reference proteome</keyword>
<feature type="compositionally biased region" description="Acidic residues" evidence="1">
    <location>
        <begin position="223"/>
        <end position="236"/>
    </location>
</feature>
<protein>
    <recommendedName>
        <fullName evidence="4">Tetratrico peptide repeat group 5 domain-containing protein</fullName>
    </recommendedName>
</protein>